<accession>A0A8S5LM15</accession>
<protein>
    <submittedName>
        <fullName evidence="1">Putative KleE stable inheritance protein</fullName>
    </submittedName>
</protein>
<evidence type="ECO:0000313" key="1">
    <source>
        <dbReference type="EMBL" id="DAD70915.1"/>
    </source>
</evidence>
<dbReference type="EMBL" id="BK015871">
    <property type="protein sequence ID" value="DAD70915.1"/>
    <property type="molecule type" value="Genomic_DNA"/>
</dbReference>
<organism evidence="1">
    <name type="scientific">Siphoviridae sp. ctvok7</name>
    <dbReference type="NCBI Taxonomy" id="2827596"/>
    <lineage>
        <taxon>Viruses</taxon>
        <taxon>Duplodnaviria</taxon>
        <taxon>Heunggongvirae</taxon>
        <taxon>Uroviricota</taxon>
        <taxon>Caudoviricetes</taxon>
    </lineage>
</organism>
<sequence>MSNVIQFPKIGEQVALYTNRYMYVGTAANSESIMGRTGIWLTDAAIMPIRGQVVLAEVLRLGSVLVMWDQVEAMSPAPEFGSSERPG</sequence>
<name>A0A8S5LM15_9CAUD</name>
<proteinExistence type="predicted"/>
<reference evidence="1" key="1">
    <citation type="journal article" date="2021" name="Proc. Natl. Acad. Sci. U.S.A.">
        <title>A Catalog of Tens of Thousands of Viruses from Human Metagenomes Reveals Hidden Associations with Chronic Diseases.</title>
        <authorList>
            <person name="Tisza M.J."/>
            <person name="Buck C.B."/>
        </authorList>
    </citation>
    <scope>NUCLEOTIDE SEQUENCE</scope>
    <source>
        <strain evidence="1">Ctvok7</strain>
    </source>
</reference>